<feature type="coiled-coil region" evidence="1">
    <location>
        <begin position="127"/>
        <end position="165"/>
    </location>
</feature>
<dbReference type="Proteomes" id="UP001286313">
    <property type="component" value="Unassembled WGS sequence"/>
</dbReference>
<keyword evidence="4" id="KW-1185">Reference proteome</keyword>
<accession>A0AAE1GG19</accession>
<comment type="caution">
    <text evidence="3">The sequence shown here is derived from an EMBL/GenBank/DDBJ whole genome shotgun (WGS) entry which is preliminary data.</text>
</comment>
<protein>
    <submittedName>
        <fullName evidence="3">Uncharacterized protein</fullName>
    </submittedName>
</protein>
<organism evidence="3 4">
    <name type="scientific">Petrolisthes cinctipes</name>
    <name type="common">Flat porcelain crab</name>
    <dbReference type="NCBI Taxonomy" id="88211"/>
    <lineage>
        <taxon>Eukaryota</taxon>
        <taxon>Metazoa</taxon>
        <taxon>Ecdysozoa</taxon>
        <taxon>Arthropoda</taxon>
        <taxon>Crustacea</taxon>
        <taxon>Multicrustacea</taxon>
        <taxon>Malacostraca</taxon>
        <taxon>Eumalacostraca</taxon>
        <taxon>Eucarida</taxon>
        <taxon>Decapoda</taxon>
        <taxon>Pleocyemata</taxon>
        <taxon>Anomura</taxon>
        <taxon>Galatheoidea</taxon>
        <taxon>Porcellanidae</taxon>
        <taxon>Petrolisthes</taxon>
    </lineage>
</organism>
<keyword evidence="1" id="KW-0175">Coiled coil</keyword>
<evidence type="ECO:0000313" key="3">
    <source>
        <dbReference type="EMBL" id="KAK3892558.1"/>
    </source>
</evidence>
<name>A0AAE1GG19_PETCI</name>
<dbReference type="AlphaFoldDB" id="A0AAE1GG19"/>
<feature type="region of interest" description="Disordered" evidence="2">
    <location>
        <begin position="77"/>
        <end position="106"/>
    </location>
</feature>
<evidence type="ECO:0000256" key="2">
    <source>
        <dbReference type="SAM" id="MobiDB-lite"/>
    </source>
</evidence>
<reference evidence="3" key="1">
    <citation type="submission" date="2023-10" db="EMBL/GenBank/DDBJ databases">
        <title>Genome assemblies of two species of porcelain crab, Petrolisthes cinctipes and Petrolisthes manimaculis (Anomura: Porcellanidae).</title>
        <authorList>
            <person name="Angst P."/>
        </authorList>
    </citation>
    <scope>NUCLEOTIDE SEQUENCE</scope>
    <source>
        <strain evidence="3">PB745_01</strain>
        <tissue evidence="3">Gill</tissue>
    </source>
</reference>
<dbReference type="EMBL" id="JAWQEG010000252">
    <property type="protein sequence ID" value="KAK3892558.1"/>
    <property type="molecule type" value="Genomic_DNA"/>
</dbReference>
<gene>
    <name evidence="3" type="ORF">Pcinc_003607</name>
</gene>
<sequence length="204" mass="23327">MVKLVCVTVVVSAFIIGFFIITSNYLNARACQCPQSEVELNKLRAAGFFGPPRASGLVDLQTNNLEEQIVKNILEERVEEQEEENEMKQRRREDEMMGGGNDLDLGDDTTLPKVLEVIREDELPLPREEVEAIVEAERELEKELVEEEEELVRVEEAEEEALRDVLQAQVEHMKKIRLPIDLILGNPALAGRDVNCEVERRQHH</sequence>
<evidence type="ECO:0000256" key="1">
    <source>
        <dbReference type="SAM" id="Coils"/>
    </source>
</evidence>
<proteinExistence type="predicted"/>
<evidence type="ECO:0000313" key="4">
    <source>
        <dbReference type="Proteomes" id="UP001286313"/>
    </source>
</evidence>
<feature type="compositionally biased region" description="Basic and acidic residues" evidence="2">
    <location>
        <begin position="86"/>
        <end position="95"/>
    </location>
</feature>